<evidence type="ECO:0008006" key="5">
    <source>
        <dbReference type="Google" id="ProtNLM"/>
    </source>
</evidence>
<dbReference type="OrthoDB" id="7441080at2"/>
<dbReference type="EMBL" id="WTZA01000001">
    <property type="protein sequence ID" value="MXO75356.1"/>
    <property type="molecule type" value="Genomic_DNA"/>
</dbReference>
<sequence length="601" mass="64494">MDSLRGYFGSAGHDDVIGSGIDDSPADDDTGLEPPPSPIGQDERRMQVRAYNHWASLLDDRNFPLVEDLDPATLADFGPYSVLLDFTNGIDDPAVRYLGERLADECGISPSIAHLSDVPTRSLLSRITDHYMQILANQAPIGFEAEFVNQRGATIMYRGILLPYSSDDDTIDFIYGVINWKEMADQMTSDELMLEINQVLESAEDRPPAAPVTDLAYGSVPALAFAEPLVHDAERIPQPSFGAFTDAFEDAEDENEDEEEDAADLYEAIEAIDDDADAGERFASLLSLGGSRIGRAPLELGGADEFAASCEPAFGEDGFAEDDEEYYDSEDTGQDAALAAWSMPRPLQIAPLTPEPAGMASVHVNFDDSAPLAGVEGGLSDDPPHPAVTGSAMVLAAATDGEDLGLYDCLAAAREMALAARSCEDRSRSALYAAVGRAYDFSLAAQAEPEAFAELIAESGLTVQERAPMTPVVKLVFGADYDKTRLTEYAAVLSHAHRMGVERGMLAHLLSDAEGGLKGVVQAERDYRRVDAGGDPAVRETPREALARKLRAIAPLGFEDIEADGEEFALVVIRRTGGEIAVLGEVSDVPLVEKVAKKLVA</sequence>
<evidence type="ECO:0000256" key="1">
    <source>
        <dbReference type="SAM" id="Coils"/>
    </source>
</evidence>
<keyword evidence="4" id="KW-1185">Reference proteome</keyword>
<proteinExistence type="predicted"/>
<evidence type="ECO:0000313" key="3">
    <source>
        <dbReference type="EMBL" id="MXO75356.1"/>
    </source>
</evidence>
<comment type="caution">
    <text evidence="3">The sequence shown here is derived from an EMBL/GenBank/DDBJ whole genome shotgun (WGS) entry which is preliminary data.</text>
</comment>
<evidence type="ECO:0000256" key="2">
    <source>
        <dbReference type="SAM" id="MobiDB-lite"/>
    </source>
</evidence>
<accession>A0A6I4TFH1</accession>
<gene>
    <name evidence="3" type="ORF">GRI40_09040</name>
</gene>
<dbReference type="RefSeq" id="WP_160611006.1">
    <property type="nucleotide sequence ID" value="NZ_WTZA01000001.1"/>
</dbReference>
<feature type="coiled-coil region" evidence="1">
    <location>
        <begin position="248"/>
        <end position="275"/>
    </location>
</feature>
<dbReference type="AlphaFoldDB" id="A0A6I4TFH1"/>
<feature type="region of interest" description="Disordered" evidence="2">
    <location>
        <begin position="15"/>
        <end position="45"/>
    </location>
</feature>
<evidence type="ECO:0000313" key="4">
    <source>
        <dbReference type="Proteomes" id="UP000439522"/>
    </source>
</evidence>
<keyword evidence="1" id="KW-0175">Coiled coil</keyword>
<name>A0A6I4TFH1_9SPHN</name>
<reference evidence="3 4" key="1">
    <citation type="submission" date="2019-12" db="EMBL/GenBank/DDBJ databases">
        <title>Genomic-based taxomic classification of the family Erythrobacteraceae.</title>
        <authorList>
            <person name="Xu L."/>
        </authorList>
    </citation>
    <scope>NUCLEOTIDE SEQUENCE [LARGE SCALE GENOMIC DNA]</scope>
    <source>
        <strain evidence="3 4">100921-2</strain>
    </source>
</reference>
<protein>
    <recommendedName>
        <fullName evidence="5">PAS domain-containing protein</fullName>
    </recommendedName>
</protein>
<organism evidence="3 4">
    <name type="scientific">Tsuneonella aeria</name>
    <dbReference type="NCBI Taxonomy" id="1837929"/>
    <lineage>
        <taxon>Bacteria</taxon>
        <taxon>Pseudomonadati</taxon>
        <taxon>Pseudomonadota</taxon>
        <taxon>Alphaproteobacteria</taxon>
        <taxon>Sphingomonadales</taxon>
        <taxon>Erythrobacteraceae</taxon>
        <taxon>Tsuneonella</taxon>
    </lineage>
</organism>
<dbReference type="Proteomes" id="UP000439522">
    <property type="component" value="Unassembled WGS sequence"/>
</dbReference>